<dbReference type="CDD" id="cd02573">
    <property type="entry name" value="PseudoU_synth_EcTruB"/>
    <property type="match status" value="1"/>
</dbReference>
<dbReference type="Proteomes" id="UP000191153">
    <property type="component" value="Unassembled WGS sequence"/>
</dbReference>
<feature type="domain" description="tRNA pseudouridine synthase II TruB subfamily 1 C-terminal" evidence="7">
    <location>
        <begin position="244"/>
        <end position="280"/>
    </location>
</feature>
<protein>
    <recommendedName>
        <fullName evidence="5">tRNA pseudouridine synthase B</fullName>
        <ecNumber evidence="5">5.4.99.25</ecNumber>
    </recommendedName>
    <alternativeName>
        <fullName evidence="5">tRNA pseudouridine(55) synthase</fullName>
        <shortName evidence="5">Psi55 synthase</shortName>
    </alternativeName>
    <alternativeName>
        <fullName evidence="5">tRNA pseudouridylate synthase</fullName>
    </alternativeName>
    <alternativeName>
        <fullName evidence="5">tRNA-uridine isomerase</fullName>
    </alternativeName>
</protein>
<sequence length="285" mass="32575">MEGIITIDKPTGITSFDVIRKLRKILKERRIGHTGTLDPLATGVLVICVGRATKLAQDIEAYDKTYIADFDLGYRTDTYDTEGKILEKVEKFHVSKEDLEKSLSKFMGDIEQVPPMYSAIKVDGKKLYELAREGKEIERAKRPVRISKLEILEFDGVKGKILCKVSKGTYIRSLIDDLGRDLETFATMSGLRRTEVGHENLEKSFTLEEIEELMAENNLKFIRSVEDYFNFEKVTIDSGKDKTLFLNGQRVRTKKSEGKYRVYCEGNFMGLGEVTKGLLKGYKYY</sequence>
<evidence type="ECO:0000256" key="3">
    <source>
        <dbReference type="ARBA" id="ARBA00022694"/>
    </source>
</evidence>
<comment type="similarity">
    <text evidence="2 5">Belongs to the pseudouridine synthase TruB family. Type 1 subfamily.</text>
</comment>
<dbReference type="InterPro" id="IPR032819">
    <property type="entry name" value="TruB_C"/>
</dbReference>
<evidence type="ECO:0000259" key="6">
    <source>
        <dbReference type="Pfam" id="PF01509"/>
    </source>
</evidence>
<dbReference type="Pfam" id="PF09157">
    <property type="entry name" value="TruB-C_2"/>
    <property type="match status" value="1"/>
</dbReference>
<evidence type="ECO:0000256" key="4">
    <source>
        <dbReference type="ARBA" id="ARBA00023235"/>
    </source>
</evidence>
<dbReference type="PANTHER" id="PTHR13767">
    <property type="entry name" value="TRNA-PSEUDOURIDINE SYNTHASE"/>
    <property type="match status" value="1"/>
</dbReference>
<evidence type="ECO:0000259" key="7">
    <source>
        <dbReference type="Pfam" id="PF09157"/>
    </source>
</evidence>
<keyword evidence="3 5" id="KW-0819">tRNA processing</keyword>
<dbReference type="InterPro" id="IPR015240">
    <property type="entry name" value="tRNA_sdUridine_synth_fam1_C"/>
</dbReference>
<dbReference type="GO" id="GO:0031119">
    <property type="term" value="P:tRNA pseudouridine synthesis"/>
    <property type="evidence" value="ECO:0007669"/>
    <property type="project" value="UniProtKB-UniRule"/>
</dbReference>
<dbReference type="GO" id="GO:0003723">
    <property type="term" value="F:RNA binding"/>
    <property type="evidence" value="ECO:0007669"/>
    <property type="project" value="InterPro"/>
</dbReference>
<dbReference type="SUPFAM" id="SSF55120">
    <property type="entry name" value="Pseudouridine synthase"/>
    <property type="match status" value="1"/>
</dbReference>
<comment type="catalytic activity">
    <reaction evidence="1 5">
        <text>uridine(55) in tRNA = pseudouridine(55) in tRNA</text>
        <dbReference type="Rhea" id="RHEA:42532"/>
        <dbReference type="Rhea" id="RHEA-COMP:10101"/>
        <dbReference type="Rhea" id="RHEA-COMP:10102"/>
        <dbReference type="ChEBI" id="CHEBI:65314"/>
        <dbReference type="ChEBI" id="CHEBI:65315"/>
        <dbReference type="EC" id="5.4.99.25"/>
    </reaction>
</comment>
<dbReference type="Pfam" id="PF16198">
    <property type="entry name" value="TruB_C_2"/>
    <property type="match status" value="1"/>
</dbReference>
<dbReference type="EC" id="5.4.99.25" evidence="5"/>
<evidence type="ECO:0000256" key="5">
    <source>
        <dbReference type="HAMAP-Rule" id="MF_01080"/>
    </source>
</evidence>
<dbReference type="InterPro" id="IPR020103">
    <property type="entry name" value="PsdUridine_synth_cat_dom_sf"/>
</dbReference>
<dbReference type="Pfam" id="PF01509">
    <property type="entry name" value="TruB_N"/>
    <property type="match status" value="1"/>
</dbReference>
<accession>A0A1T4KKL4</accession>
<dbReference type="GO" id="GO:1990481">
    <property type="term" value="P:mRNA pseudouridine synthesis"/>
    <property type="evidence" value="ECO:0007669"/>
    <property type="project" value="TreeGrafter"/>
</dbReference>
<keyword evidence="4 5" id="KW-0413">Isomerase</keyword>
<dbReference type="InterPro" id="IPR002501">
    <property type="entry name" value="PsdUridine_synth_N"/>
</dbReference>
<dbReference type="Gene3D" id="3.30.2350.10">
    <property type="entry name" value="Pseudouridine synthase"/>
    <property type="match status" value="1"/>
</dbReference>
<comment type="function">
    <text evidence="5">Responsible for synthesis of pseudouridine from uracil-55 in the psi GC loop of transfer RNAs.</text>
</comment>
<dbReference type="InterPro" id="IPR014780">
    <property type="entry name" value="tRNA_psdUridine_synth_TruB"/>
</dbReference>
<dbReference type="AlphaFoldDB" id="A0A1T4KKL4"/>
<dbReference type="RefSeq" id="WP_078693012.1">
    <property type="nucleotide sequence ID" value="NZ_FUWX01000005.1"/>
</dbReference>
<dbReference type="OrthoDB" id="9802309at2"/>
<dbReference type="EMBL" id="FUWX01000005">
    <property type="protein sequence ID" value="SJZ42936.1"/>
    <property type="molecule type" value="Genomic_DNA"/>
</dbReference>
<dbReference type="NCBIfam" id="TIGR00431">
    <property type="entry name" value="TruB"/>
    <property type="match status" value="1"/>
</dbReference>
<name>A0A1T4KKL4_9FUSO</name>
<dbReference type="GO" id="GO:0160148">
    <property type="term" value="F:tRNA pseudouridine(55) synthase activity"/>
    <property type="evidence" value="ECO:0007669"/>
    <property type="project" value="UniProtKB-EC"/>
</dbReference>
<organism evidence="9 10">
    <name type="scientific">Cetobacterium ceti</name>
    <dbReference type="NCBI Taxonomy" id="180163"/>
    <lineage>
        <taxon>Bacteria</taxon>
        <taxon>Fusobacteriati</taxon>
        <taxon>Fusobacteriota</taxon>
        <taxon>Fusobacteriia</taxon>
        <taxon>Fusobacteriales</taxon>
        <taxon>Fusobacteriaceae</taxon>
        <taxon>Cetobacterium</taxon>
    </lineage>
</organism>
<evidence type="ECO:0000313" key="10">
    <source>
        <dbReference type="Proteomes" id="UP000191153"/>
    </source>
</evidence>
<proteinExistence type="inferred from homology"/>
<evidence type="ECO:0000256" key="2">
    <source>
        <dbReference type="ARBA" id="ARBA00005642"/>
    </source>
</evidence>
<evidence type="ECO:0000259" key="8">
    <source>
        <dbReference type="Pfam" id="PF16198"/>
    </source>
</evidence>
<dbReference type="STRING" id="180163.SAMN02745174_00474"/>
<keyword evidence="10" id="KW-1185">Reference proteome</keyword>
<dbReference type="PANTHER" id="PTHR13767:SF2">
    <property type="entry name" value="PSEUDOURIDYLATE SYNTHASE TRUB1"/>
    <property type="match status" value="1"/>
</dbReference>
<reference evidence="9 10" key="1">
    <citation type="submission" date="2017-02" db="EMBL/GenBank/DDBJ databases">
        <authorList>
            <person name="Peterson S.W."/>
        </authorList>
    </citation>
    <scope>NUCLEOTIDE SEQUENCE [LARGE SCALE GENOMIC DNA]</scope>
    <source>
        <strain evidence="9 10">ATCC 700028</strain>
    </source>
</reference>
<feature type="active site" description="Nucleophile" evidence="5">
    <location>
        <position position="38"/>
    </location>
</feature>
<feature type="domain" description="Pseudouridine synthase II N-terminal" evidence="6">
    <location>
        <begin position="23"/>
        <end position="171"/>
    </location>
</feature>
<dbReference type="HAMAP" id="MF_01080">
    <property type="entry name" value="TruB_bact"/>
    <property type="match status" value="1"/>
</dbReference>
<evidence type="ECO:0000256" key="1">
    <source>
        <dbReference type="ARBA" id="ARBA00000385"/>
    </source>
</evidence>
<gene>
    <name evidence="5" type="primary">truB</name>
    <name evidence="9" type="ORF">SAMN02745174_00474</name>
</gene>
<evidence type="ECO:0000313" key="9">
    <source>
        <dbReference type="EMBL" id="SJZ42936.1"/>
    </source>
</evidence>
<feature type="domain" description="tRNA pseudouridylate synthase B C-terminal" evidence="8">
    <location>
        <begin position="172"/>
        <end position="217"/>
    </location>
</feature>